<keyword evidence="4 6" id="KW-1133">Transmembrane helix</keyword>
<dbReference type="GO" id="GO:0005886">
    <property type="term" value="C:plasma membrane"/>
    <property type="evidence" value="ECO:0007669"/>
    <property type="project" value="UniProtKB-SubCell"/>
</dbReference>
<evidence type="ECO:0000256" key="5">
    <source>
        <dbReference type="ARBA" id="ARBA00023136"/>
    </source>
</evidence>
<dbReference type="OrthoDB" id="3176438at2"/>
<evidence type="ECO:0000256" key="3">
    <source>
        <dbReference type="ARBA" id="ARBA00022692"/>
    </source>
</evidence>
<protein>
    <submittedName>
        <fullName evidence="7">CidA/LrgA family protein</fullName>
    </submittedName>
</protein>
<comment type="subcellular location">
    <subcellularLocation>
        <location evidence="1">Cell membrane</location>
        <topology evidence="1">Multi-pass membrane protein</topology>
    </subcellularLocation>
</comment>
<proteinExistence type="predicted"/>
<dbReference type="EMBL" id="QCZG01000028">
    <property type="protein sequence ID" value="PWA09497.1"/>
    <property type="molecule type" value="Genomic_DNA"/>
</dbReference>
<evidence type="ECO:0000313" key="7">
    <source>
        <dbReference type="EMBL" id="PWA09497.1"/>
    </source>
</evidence>
<dbReference type="PANTHER" id="PTHR33931:SF2">
    <property type="entry name" value="HOLIN-LIKE PROTEIN CIDA"/>
    <property type="match status" value="1"/>
</dbReference>
<dbReference type="Pfam" id="PF03788">
    <property type="entry name" value="LrgA"/>
    <property type="match status" value="1"/>
</dbReference>
<feature type="transmembrane region" description="Helical" evidence="6">
    <location>
        <begin position="24"/>
        <end position="45"/>
    </location>
</feature>
<keyword evidence="2" id="KW-1003">Cell membrane</keyword>
<feature type="transmembrane region" description="Helical" evidence="6">
    <location>
        <begin position="84"/>
        <end position="110"/>
    </location>
</feature>
<dbReference type="AlphaFoldDB" id="A0A2U1JWB7"/>
<keyword evidence="8" id="KW-1185">Reference proteome</keyword>
<dbReference type="PANTHER" id="PTHR33931">
    <property type="entry name" value="HOLIN-LIKE PROTEIN CIDA-RELATED"/>
    <property type="match status" value="1"/>
</dbReference>
<keyword evidence="3 6" id="KW-0812">Transmembrane</keyword>
<evidence type="ECO:0000256" key="1">
    <source>
        <dbReference type="ARBA" id="ARBA00004651"/>
    </source>
</evidence>
<accession>A0A2U1JWB7</accession>
<evidence type="ECO:0000256" key="2">
    <source>
        <dbReference type="ARBA" id="ARBA00022475"/>
    </source>
</evidence>
<evidence type="ECO:0000313" key="8">
    <source>
        <dbReference type="Proteomes" id="UP000245998"/>
    </source>
</evidence>
<reference evidence="7 8" key="1">
    <citation type="submission" date="2018-04" db="EMBL/GenBank/DDBJ databases">
        <title>Camelliibacillus theae gen. nov., sp. nov., isolated from Pu'er tea.</title>
        <authorList>
            <person name="Niu L."/>
        </authorList>
    </citation>
    <scope>NUCLEOTIDE SEQUENCE [LARGE SCALE GENOMIC DNA]</scope>
    <source>
        <strain evidence="7 8">T8</strain>
    </source>
</reference>
<gene>
    <name evidence="7" type="ORF">DCC39_13015</name>
</gene>
<keyword evidence="5 6" id="KW-0472">Membrane</keyword>
<name>A0A2U1JWB7_9BACI</name>
<evidence type="ECO:0000256" key="4">
    <source>
        <dbReference type="ARBA" id="ARBA00022989"/>
    </source>
</evidence>
<dbReference type="InterPro" id="IPR005538">
    <property type="entry name" value="LrgA/CidA"/>
</dbReference>
<comment type="caution">
    <text evidence="7">The sequence shown here is derived from an EMBL/GenBank/DDBJ whole genome shotgun (WGS) entry which is preliminary data.</text>
</comment>
<feature type="transmembrane region" description="Helical" evidence="6">
    <location>
        <begin position="57"/>
        <end position="78"/>
    </location>
</feature>
<sequence length="119" mass="13914">MLTVVQIGILYLFYRIGVFIQHTFHLFIPGSIIGMLLFFMVLMVWKPFDRFIEKGAGFFLSHLPIFFIPATVGIMEYFDLFKGNGIWLIVITIFSTLLVLIVSALTSRFIMRLKRRMKE</sequence>
<evidence type="ECO:0000256" key="6">
    <source>
        <dbReference type="SAM" id="Phobius"/>
    </source>
</evidence>
<dbReference type="Proteomes" id="UP000245998">
    <property type="component" value="Unassembled WGS sequence"/>
</dbReference>
<organism evidence="7 8">
    <name type="scientific">Pueribacillus theae</name>
    <dbReference type="NCBI Taxonomy" id="2171751"/>
    <lineage>
        <taxon>Bacteria</taxon>
        <taxon>Bacillati</taxon>
        <taxon>Bacillota</taxon>
        <taxon>Bacilli</taxon>
        <taxon>Bacillales</taxon>
        <taxon>Bacillaceae</taxon>
        <taxon>Pueribacillus</taxon>
    </lineage>
</organism>